<keyword evidence="3" id="KW-0436">Ligase</keyword>
<dbReference type="SUPFAM" id="SSF52777">
    <property type="entry name" value="CoA-dependent acyltransferases"/>
    <property type="match status" value="6"/>
</dbReference>
<dbReference type="Pfam" id="PF13193">
    <property type="entry name" value="AMP-binding_C"/>
    <property type="match status" value="2"/>
</dbReference>
<dbReference type="PROSITE" id="PS00455">
    <property type="entry name" value="AMP_BINDING"/>
    <property type="match status" value="1"/>
</dbReference>
<dbReference type="InterPro" id="IPR020806">
    <property type="entry name" value="PKS_PP-bd"/>
</dbReference>
<evidence type="ECO:0000259" key="4">
    <source>
        <dbReference type="PROSITE" id="PS50075"/>
    </source>
</evidence>
<evidence type="ECO:0000256" key="2">
    <source>
        <dbReference type="ARBA" id="ARBA00022553"/>
    </source>
</evidence>
<dbReference type="SUPFAM" id="SSF56801">
    <property type="entry name" value="Acetyl-CoA synthetase-like"/>
    <property type="match status" value="2"/>
</dbReference>
<evidence type="ECO:0000256" key="1">
    <source>
        <dbReference type="ARBA" id="ARBA00022450"/>
    </source>
</evidence>
<dbReference type="Gene3D" id="3.40.50.12780">
    <property type="entry name" value="N-terminal domain of ligase-like"/>
    <property type="match status" value="2"/>
</dbReference>
<dbReference type="PANTHER" id="PTHR45527:SF1">
    <property type="entry name" value="FATTY ACID SYNTHASE"/>
    <property type="match status" value="1"/>
</dbReference>
<keyword evidence="2" id="KW-0597">Phosphoprotein</keyword>
<dbReference type="Pfam" id="PF00550">
    <property type="entry name" value="PP-binding"/>
    <property type="match status" value="2"/>
</dbReference>
<name>A0A815APL8_ADIRI</name>
<dbReference type="InterPro" id="IPR042099">
    <property type="entry name" value="ANL_N_sf"/>
</dbReference>
<dbReference type="Proteomes" id="UP000663828">
    <property type="component" value="Unassembled WGS sequence"/>
</dbReference>
<evidence type="ECO:0000313" key="6">
    <source>
        <dbReference type="Proteomes" id="UP000663828"/>
    </source>
</evidence>
<keyword evidence="6" id="KW-1185">Reference proteome</keyword>
<dbReference type="PROSITE" id="PS50075">
    <property type="entry name" value="CARRIER"/>
    <property type="match status" value="2"/>
</dbReference>
<reference evidence="5" key="1">
    <citation type="submission" date="2021-02" db="EMBL/GenBank/DDBJ databases">
        <authorList>
            <person name="Nowell W R."/>
        </authorList>
    </citation>
    <scope>NUCLEOTIDE SEQUENCE</scope>
</reference>
<sequence>MLSPASFAQTRILLDQQSRSHFGQPLIPTHNLPFIYQLSSESVLSVEKLSEAIQLVLFKHESLRTSLIFKEEINQFIQTIIDPEDKHRKLFTLVESTFNTLEQLNNVIYDEKYNSQLFDLSQGLVFRCHIVYFKGMSSNGLLRRRDSIVFNFHHAVFDHSSMNIFLQDLNDAYTNSQLAVDNGTSLRYIDYSITEQQMLMTAANMFWMDALHDCKLDQSLSLPYDRYRLANEHRTGRGTSVSFTVAQDLSQALLTFASSNNVNLQHLALTIYYVFLFKLTGREKDLCVGMNVENRYRGELKTLIGLFENTIPVRCHLDPCWSFHRLMKNVHEVLAGSLEYSYFPLQRILAQHANVSKAGFLDVFFEFMPTNKNDQNEIMIGDCHLSLLPISIKISEDEIMSKFDFIVSAQHDRNTNQLSFILNASLDLFNANTVDKMAQHFHSMLEHMFRSSASELVDKPVYELSLTLPDEKLLMQSMNNKQAFFPQGYCIHHQFVHQVTKYPQKLVVELDEQSLTYSEFLYYVQMLSLNLMNEYEVKSGEIICQLVERSLSMVIGMMSIVMTGGVYCPLSPRDPQHRLQLLLQQTQSRLVLIHSLTKTKFDDNTRLCDIDVMLAANSFVKERSLTRLSSVEVMPSSIAYIIFTSGSTGLPKAVQVRHRNFSECIRSLTCINSFNQNDIIIQMARCSFDIHVQEVLGTLMIGTTLVMLHPRGTVDFDYLSKIFDKKQITYMHTVPSLLHSFFSFLQNCHSLFTLRYLRSLCSIGEPFSIKLNNLIMNIDIAKCSVWNLYGPAETTIASTFHLVDVIADQRSVPIGLPLPNYQCVIIDEFAQNVIIEQVGELLIGGAGIFAGYLGRHDLTARAIVAIDEDIFYRTGDLVQMDRHGLLHYKSRKDHQIKLHGQRIELGEIEQCLLQSSVSACVVVKWNDDHLVAYVQSSTIDEKQLREHCQSHLPPHMIPSKFIVLEKLPLNSNGKIDRKSLPSLDFSNVSPTTLESDAQLLMPRNEIEITVRQIWCDILQQNQISIDTNIFSIGGHSLLMMQMFHRYKVKFCLEQNPNFVSISTLFQNPTIIDHAKLIQQSINARHSLDDYSWSPLYLSQAKASFAQERIFLDEQIRFSSKTKMSNIYAIQMLYRITSVESRVSISRFRRALLAVVRAHPTLCTALYLDADGRLIQHYINTNNNIDDQQPFSFTITELDNNDRFDDKITEIMRQHDLFDLEKGWVMHCHILRQQHCRRLTSQNDDLLAYDDLIAIFIHHSAIDGYSMPLLSHDLSYAYQNDDSLPLDENTLQYMDYSVHERSTDMTTLRRFWYSQLEGYNFDQSLPLLFDRRRLSTERRSTVGVTNSVIFHDDIATGFLNYASAHQVTPYQLAFATFYAFLFKLTHGESDICIASLDANRYKPELRNIIGMFVATLPYRVQIDCEWSFNELVKHVQQKYTSICEHTHYPLQDILADFHRNQLNTSFLEIFFEFTTEERDVNQLNLLGTSLEQVPDLLSSTLYVLFDFELMFFYNSTLDSGKLSCLLNFSLDCFNEITLNTITKRFERFYSQLFTINFNNITTDEYVLPIRKLSIILPEEIAEMQGAMFHRLSTNANKAPASYAQTLLLNRQRHSYVDQSHIGTFNMPYIYRCSLSDTLSLIQLQKSLQQLVYKHQSLRTALVFDTESNILMQQIIDMNNNNHKKLFTFIESTFETNEQLNEILYNENYNSRLFNLSQGQVFRCHIIYYKQISSNDFLSDKDVIIFNFHNVVFDFPSMSIFLHDLNQAYATGHLPENNNETNLRYLDYTAIEKQMPIAAAKMFWLDALHDSKLDQPLLLPYDRYLLSNECRTGRGISISFDFGKDLSHHFVDYASSNGITPMIVSLATYYTFLLKLTTGERDLCIAMNTDGRWKEELKSVIGLFKNIIPLRCKLDPHWSFHQLIEHVQETLTNSLEYSYFPLQHILQLHPNISKSSFLDIFFNFSANENDKMIGDTQLCLVPISYKTNTDEIMINFNFGLDVHHDLNLGQFSYTINASLDLFDVETVVKIVQRFRSMIEQVFNETEDRTGNSIFESPLTLPDERILKVSINNTQMTFSSASCIHFEFVYQVTKYPQKLAVELDDQCLTYCELLYYVQVLSLTLVIGMLSIVTCGGIYCPLSFYDSENDLHLLLQNIQSHLVLVHCLTKTKFDGNIISLDIGSILTNTITENNTNIDTFLDVVLTPKNIAYTISTSGSADVPKLVEIQHYNFIGYIRSLICMNILTNKDTVLQMSCASNSIHIQEIIGTLIVGSAVIMLHPRGNKDVTYISNVLQQKQVSCMQTIPERFDSVLKFLLEYDCIKFNTLRNINIRNITSTIQSIKELCSNLFNNVHIWNSYSSTETMVDFLYHLIDLNDKKSIFSIGYPFSNYKCIILDKYLQPITIGQIGELFVGSVDIFTAYLERNDLTTKVFIDIDNEVFYRTGDLVRRDNRGLLYYKGKKNRQTKFHGHDVDLNEIEQCLLEHISISASIVIILDDSCLTAYVQSSGIDENQLREYCESRLSYHMVPSVFVILEQLPLNENGKVDRELLPTPSLSAITNADQSDSMLLTPLEKDLQCIFSEVFDAELPNLNMTFTEMGGTSLNVLHMIYLIRQQLGIEIDATLVFNYPSIRQLAQVVKPLLSLDDESSIISKTSAAPVDLPVSL</sequence>
<dbReference type="GO" id="GO:0031177">
    <property type="term" value="F:phosphopantetheine binding"/>
    <property type="evidence" value="ECO:0007669"/>
    <property type="project" value="InterPro"/>
</dbReference>
<dbReference type="GO" id="GO:0005737">
    <property type="term" value="C:cytoplasm"/>
    <property type="evidence" value="ECO:0007669"/>
    <property type="project" value="TreeGrafter"/>
</dbReference>
<dbReference type="InterPro" id="IPR020845">
    <property type="entry name" value="AMP-binding_CS"/>
</dbReference>
<dbReference type="InterPro" id="IPR023213">
    <property type="entry name" value="CAT-like_dom_sf"/>
</dbReference>
<protein>
    <recommendedName>
        <fullName evidence="4">Carrier domain-containing protein</fullName>
    </recommendedName>
</protein>
<feature type="domain" description="Carrier" evidence="4">
    <location>
        <begin position="2565"/>
        <end position="2640"/>
    </location>
</feature>
<dbReference type="CDD" id="cd05930">
    <property type="entry name" value="A_NRPS"/>
    <property type="match status" value="1"/>
</dbReference>
<dbReference type="InterPro" id="IPR000873">
    <property type="entry name" value="AMP-dep_synth/lig_dom"/>
</dbReference>
<dbReference type="InterPro" id="IPR045851">
    <property type="entry name" value="AMP-bd_C_sf"/>
</dbReference>
<dbReference type="SUPFAM" id="SSF47336">
    <property type="entry name" value="ACP-like"/>
    <property type="match status" value="2"/>
</dbReference>
<dbReference type="InterPro" id="IPR001242">
    <property type="entry name" value="Condensation_dom"/>
</dbReference>
<dbReference type="Gene3D" id="3.30.300.30">
    <property type="match status" value="2"/>
</dbReference>
<dbReference type="PANTHER" id="PTHR45527">
    <property type="entry name" value="NONRIBOSOMAL PEPTIDE SYNTHETASE"/>
    <property type="match status" value="1"/>
</dbReference>
<dbReference type="SMART" id="SM00823">
    <property type="entry name" value="PKS_PP"/>
    <property type="match status" value="1"/>
</dbReference>
<comment type="caution">
    <text evidence="5">The sequence shown here is derived from an EMBL/GenBank/DDBJ whole genome shotgun (WGS) entry which is preliminary data.</text>
</comment>
<gene>
    <name evidence="5" type="ORF">XAT740_LOCUS26856</name>
</gene>
<dbReference type="InterPro" id="IPR009081">
    <property type="entry name" value="PP-bd_ACP"/>
</dbReference>
<dbReference type="GO" id="GO:0044550">
    <property type="term" value="P:secondary metabolite biosynthetic process"/>
    <property type="evidence" value="ECO:0007669"/>
    <property type="project" value="TreeGrafter"/>
</dbReference>
<dbReference type="Pfam" id="PF00668">
    <property type="entry name" value="Condensation"/>
    <property type="match status" value="3"/>
</dbReference>
<evidence type="ECO:0000256" key="3">
    <source>
        <dbReference type="ARBA" id="ARBA00022598"/>
    </source>
</evidence>
<evidence type="ECO:0000313" key="5">
    <source>
        <dbReference type="EMBL" id="CAF1262515.1"/>
    </source>
</evidence>
<organism evidence="5 6">
    <name type="scientific">Adineta ricciae</name>
    <name type="common">Rotifer</name>
    <dbReference type="NCBI Taxonomy" id="249248"/>
    <lineage>
        <taxon>Eukaryota</taxon>
        <taxon>Metazoa</taxon>
        <taxon>Spiralia</taxon>
        <taxon>Gnathifera</taxon>
        <taxon>Rotifera</taxon>
        <taxon>Eurotatoria</taxon>
        <taxon>Bdelloidea</taxon>
        <taxon>Adinetida</taxon>
        <taxon>Adinetidae</taxon>
        <taxon>Adineta</taxon>
    </lineage>
</organism>
<dbReference type="InterPro" id="IPR036736">
    <property type="entry name" value="ACP-like_sf"/>
</dbReference>
<dbReference type="Gene3D" id="3.30.559.10">
    <property type="entry name" value="Chloramphenicol acetyltransferase-like domain"/>
    <property type="match status" value="3"/>
</dbReference>
<accession>A0A815APL8</accession>
<dbReference type="GO" id="GO:0016874">
    <property type="term" value="F:ligase activity"/>
    <property type="evidence" value="ECO:0007669"/>
    <property type="project" value="UniProtKB-KW"/>
</dbReference>
<dbReference type="Gene3D" id="3.30.559.30">
    <property type="entry name" value="Nonribosomal peptide synthetase, condensation domain"/>
    <property type="match status" value="3"/>
</dbReference>
<feature type="domain" description="Carrier" evidence="4">
    <location>
        <begin position="1001"/>
        <end position="1081"/>
    </location>
</feature>
<dbReference type="GO" id="GO:0043041">
    <property type="term" value="P:amino acid activation for nonribosomal peptide biosynthetic process"/>
    <property type="evidence" value="ECO:0007669"/>
    <property type="project" value="TreeGrafter"/>
</dbReference>
<dbReference type="Pfam" id="PF00501">
    <property type="entry name" value="AMP-binding"/>
    <property type="match status" value="2"/>
</dbReference>
<dbReference type="InterPro" id="IPR025110">
    <property type="entry name" value="AMP-bd_C"/>
</dbReference>
<keyword evidence="1" id="KW-0596">Phosphopantetheine</keyword>
<dbReference type="EMBL" id="CAJNOR010002204">
    <property type="protein sequence ID" value="CAF1262515.1"/>
    <property type="molecule type" value="Genomic_DNA"/>
</dbReference>
<proteinExistence type="predicted"/>
<dbReference type="Gene3D" id="1.10.1200.10">
    <property type="entry name" value="ACP-like"/>
    <property type="match status" value="2"/>
</dbReference>